<dbReference type="InterPro" id="IPR050297">
    <property type="entry name" value="LipidA_mod_glycosyltrf_83"/>
</dbReference>
<dbReference type="GO" id="GO:0005886">
    <property type="term" value="C:plasma membrane"/>
    <property type="evidence" value="ECO:0007669"/>
    <property type="project" value="UniProtKB-SubCell"/>
</dbReference>
<keyword evidence="5 8" id="KW-0812">Transmembrane</keyword>
<dbReference type="KEGG" id="acek:FLP30_11455"/>
<keyword evidence="4 9" id="KW-0808">Transferase</keyword>
<evidence type="ECO:0000256" key="4">
    <source>
        <dbReference type="ARBA" id="ARBA00022679"/>
    </source>
</evidence>
<feature type="transmembrane region" description="Helical" evidence="8">
    <location>
        <begin position="247"/>
        <end position="265"/>
    </location>
</feature>
<proteinExistence type="predicted"/>
<dbReference type="Proteomes" id="UP000324536">
    <property type="component" value="Chromosome"/>
</dbReference>
<reference evidence="9 10" key="1">
    <citation type="submission" date="2019-09" db="EMBL/GenBank/DDBJ databases">
        <title>Genome sequencing of strain KACC 21233.</title>
        <authorList>
            <person name="Heo J."/>
            <person name="Kim S.-J."/>
            <person name="Kim J.-S."/>
            <person name="Hong S.-B."/>
            <person name="Kwon S.-W."/>
        </authorList>
    </citation>
    <scope>NUCLEOTIDE SEQUENCE [LARGE SCALE GENOMIC DNA]</scope>
    <source>
        <strain evidence="9 10">KACC 21233</strain>
    </source>
</reference>
<comment type="subcellular location">
    <subcellularLocation>
        <location evidence="1">Cell membrane</location>
        <topology evidence="1">Multi-pass membrane protein</topology>
    </subcellularLocation>
</comment>
<sequence length="611" mass="67809">MEGSQRDVSRLAWMPPARACQILKHQDAGDMATHCMERVCPVKGRLFKAVRTPLFWIILVSVALRLPGLTWGLPASDGWDDDGVAPRNFLVGLAQTYIPGSYFTYPPLHMLWLALLSAPGVVLALLHAPTLNQHDVIGQFIHVPYMTFFAITARILSIVMSVGTLLFIGQLTETFAGRKAGLYAAAACALDAPLVYYGQVTNLDGPYLFWASLALWGWVKFLVERQPRHLRWVALASVAAITTKDQAYAVFLLALPISLVLWFSVDRKARQSWAPIARSLTLWATLAGGGLLLIDGAITNPSGFSKRLAFLLGPASQDYTSYTANLEGRFRLLADMVLQFPRFYPAVTGLLIVMGVALIWRQFRNDPAKQVAALVPALAALSFTVCFNLLALRSDNRFLLPQSVFVAPYIGMAAAWLTTRHSWKVRYAAGAGLATIACLAVYQCLGIDAALINDPRYDMERWVAAHMQPNDYIEAYGRNAFLPRLPDTGNVARLDINPLKRRNPLPGVTEKLAPFDQVEARDPRFLIIPDFWVADYLRAVPPESLNGRKTPRVAETTLHDTDNRAFFQKLFAGEYGYRLAHVSRYAPGPWPAVEGFESLGQTVYLFERATP</sequence>
<accession>A0A5C1YPJ2</accession>
<evidence type="ECO:0000256" key="3">
    <source>
        <dbReference type="ARBA" id="ARBA00022676"/>
    </source>
</evidence>
<feature type="transmembrane region" description="Helical" evidence="8">
    <location>
        <begin position="372"/>
        <end position="391"/>
    </location>
</feature>
<dbReference type="GO" id="GO:0016763">
    <property type="term" value="F:pentosyltransferase activity"/>
    <property type="evidence" value="ECO:0007669"/>
    <property type="project" value="TreeGrafter"/>
</dbReference>
<keyword evidence="10" id="KW-1185">Reference proteome</keyword>
<feature type="transmembrane region" description="Helical" evidence="8">
    <location>
        <begin position="148"/>
        <end position="168"/>
    </location>
</feature>
<evidence type="ECO:0000313" key="9">
    <source>
        <dbReference type="EMBL" id="QEO18254.1"/>
    </source>
</evidence>
<name>A0A5C1YPJ2_9PROT</name>
<keyword evidence="6 8" id="KW-1133">Transmembrane helix</keyword>
<evidence type="ECO:0000256" key="5">
    <source>
        <dbReference type="ARBA" id="ARBA00022692"/>
    </source>
</evidence>
<evidence type="ECO:0000256" key="1">
    <source>
        <dbReference type="ARBA" id="ARBA00004651"/>
    </source>
</evidence>
<evidence type="ECO:0000313" key="10">
    <source>
        <dbReference type="Proteomes" id="UP000324536"/>
    </source>
</evidence>
<dbReference type="PANTHER" id="PTHR33908">
    <property type="entry name" value="MANNOSYLTRANSFERASE YKCB-RELATED"/>
    <property type="match status" value="1"/>
</dbReference>
<feature type="transmembrane region" description="Helical" evidence="8">
    <location>
        <begin position="180"/>
        <end position="199"/>
    </location>
</feature>
<feature type="transmembrane region" description="Helical" evidence="8">
    <location>
        <begin position="280"/>
        <end position="298"/>
    </location>
</feature>
<dbReference type="EMBL" id="CP043506">
    <property type="protein sequence ID" value="QEO18254.1"/>
    <property type="molecule type" value="Genomic_DNA"/>
</dbReference>
<dbReference type="OrthoDB" id="9765580at2"/>
<feature type="transmembrane region" description="Helical" evidence="8">
    <location>
        <begin position="343"/>
        <end position="360"/>
    </location>
</feature>
<feature type="transmembrane region" description="Helical" evidence="8">
    <location>
        <begin position="110"/>
        <end position="128"/>
    </location>
</feature>
<gene>
    <name evidence="9" type="ORF">FLP30_11455</name>
</gene>
<protein>
    <submittedName>
        <fullName evidence="9">Glycosyltransferase family 39 protein</fullName>
    </submittedName>
</protein>
<organism evidence="9 10">
    <name type="scientific">Acetobacter vaccinii</name>
    <dbReference type="NCBI Taxonomy" id="2592655"/>
    <lineage>
        <taxon>Bacteria</taxon>
        <taxon>Pseudomonadati</taxon>
        <taxon>Pseudomonadota</taxon>
        <taxon>Alphaproteobacteria</taxon>
        <taxon>Acetobacterales</taxon>
        <taxon>Acetobacteraceae</taxon>
        <taxon>Acetobacter</taxon>
    </lineage>
</organism>
<dbReference type="PANTHER" id="PTHR33908:SF11">
    <property type="entry name" value="MEMBRANE PROTEIN"/>
    <property type="match status" value="1"/>
</dbReference>
<evidence type="ECO:0000256" key="7">
    <source>
        <dbReference type="ARBA" id="ARBA00023136"/>
    </source>
</evidence>
<keyword evidence="7 8" id="KW-0472">Membrane</keyword>
<evidence type="ECO:0000256" key="8">
    <source>
        <dbReference type="SAM" id="Phobius"/>
    </source>
</evidence>
<keyword evidence="3" id="KW-0328">Glycosyltransferase</keyword>
<feature type="transmembrane region" description="Helical" evidence="8">
    <location>
        <begin position="85"/>
        <end position="103"/>
    </location>
</feature>
<dbReference type="AlphaFoldDB" id="A0A5C1YPJ2"/>
<dbReference type="GO" id="GO:0009103">
    <property type="term" value="P:lipopolysaccharide biosynthetic process"/>
    <property type="evidence" value="ECO:0007669"/>
    <property type="project" value="UniProtKB-ARBA"/>
</dbReference>
<feature type="transmembrane region" description="Helical" evidence="8">
    <location>
        <begin position="429"/>
        <end position="452"/>
    </location>
</feature>
<feature type="transmembrane region" description="Helical" evidence="8">
    <location>
        <begin position="53"/>
        <end position="73"/>
    </location>
</feature>
<keyword evidence="2" id="KW-1003">Cell membrane</keyword>
<feature type="transmembrane region" description="Helical" evidence="8">
    <location>
        <begin position="398"/>
        <end position="417"/>
    </location>
</feature>
<evidence type="ECO:0000256" key="6">
    <source>
        <dbReference type="ARBA" id="ARBA00022989"/>
    </source>
</evidence>
<evidence type="ECO:0000256" key="2">
    <source>
        <dbReference type="ARBA" id="ARBA00022475"/>
    </source>
</evidence>